<evidence type="ECO:0000256" key="2">
    <source>
        <dbReference type="SAM" id="SignalP"/>
    </source>
</evidence>
<feature type="domain" description="Alkaline proteinase inhibitor/ Outer membrane lipoprotein Omp19" evidence="3">
    <location>
        <begin position="98"/>
        <end position="188"/>
    </location>
</feature>
<proteinExistence type="predicted"/>
<dbReference type="AlphaFoldDB" id="A0A285PDA7"/>
<accession>A0A285PDA7</accession>
<dbReference type="RefSeq" id="WP_097154123.1">
    <property type="nucleotide sequence ID" value="NZ_OBEL01000003.1"/>
</dbReference>
<keyword evidence="1 2" id="KW-0732">Signal</keyword>
<organism evidence="4 5">
    <name type="scientific">Cohaesibacter gelatinilyticus</name>
    <dbReference type="NCBI Taxonomy" id="372072"/>
    <lineage>
        <taxon>Bacteria</taxon>
        <taxon>Pseudomonadati</taxon>
        <taxon>Pseudomonadota</taxon>
        <taxon>Alphaproteobacteria</taxon>
        <taxon>Hyphomicrobiales</taxon>
        <taxon>Cohaesibacteraceae</taxon>
    </lineage>
</organism>
<keyword evidence="5" id="KW-1185">Reference proteome</keyword>
<protein>
    <submittedName>
        <fullName evidence="4">Protease inhibitor Inh</fullName>
    </submittedName>
</protein>
<dbReference type="EMBL" id="OBEL01000003">
    <property type="protein sequence ID" value="SNZ19730.1"/>
    <property type="molecule type" value="Genomic_DNA"/>
</dbReference>
<dbReference type="InterPro" id="IPR021140">
    <property type="entry name" value="Inh/Omp19"/>
</dbReference>
<dbReference type="OrthoDB" id="7677911at2"/>
<reference evidence="4 5" key="1">
    <citation type="submission" date="2017-09" db="EMBL/GenBank/DDBJ databases">
        <authorList>
            <person name="Ehlers B."/>
            <person name="Leendertz F.H."/>
        </authorList>
    </citation>
    <scope>NUCLEOTIDE SEQUENCE [LARGE SCALE GENOMIC DNA]</scope>
    <source>
        <strain evidence="4 5">DSM 18289</strain>
    </source>
</reference>
<gene>
    <name evidence="4" type="ORF">SAMN06265368_2822</name>
</gene>
<name>A0A285PDA7_9HYPH</name>
<feature type="chain" id="PRO_5012651064" evidence="2">
    <location>
        <begin position="21"/>
        <end position="190"/>
    </location>
</feature>
<evidence type="ECO:0000259" key="3">
    <source>
        <dbReference type="Pfam" id="PF02974"/>
    </source>
</evidence>
<dbReference type="InterPro" id="IPR016085">
    <property type="entry name" value="Protease_inh_B-barrel_dom"/>
</dbReference>
<evidence type="ECO:0000256" key="1">
    <source>
        <dbReference type="ARBA" id="ARBA00022729"/>
    </source>
</evidence>
<dbReference type="PROSITE" id="PS51257">
    <property type="entry name" value="PROKAR_LIPOPROTEIN"/>
    <property type="match status" value="1"/>
</dbReference>
<evidence type="ECO:0000313" key="5">
    <source>
        <dbReference type="Proteomes" id="UP000219439"/>
    </source>
</evidence>
<dbReference type="Gene3D" id="2.40.128.10">
    <property type="match status" value="1"/>
</dbReference>
<evidence type="ECO:0000313" key="4">
    <source>
        <dbReference type="EMBL" id="SNZ19730.1"/>
    </source>
</evidence>
<dbReference type="SUPFAM" id="SSF50882">
    <property type="entry name" value="beta-Barrel protease inhibitors"/>
    <property type="match status" value="1"/>
</dbReference>
<dbReference type="Pfam" id="PF02974">
    <property type="entry name" value="Inh"/>
    <property type="match status" value="1"/>
</dbReference>
<dbReference type="Proteomes" id="UP000219439">
    <property type="component" value="Unassembled WGS sequence"/>
</dbReference>
<feature type="signal peptide" evidence="2">
    <location>
        <begin position="1"/>
        <end position="20"/>
    </location>
</feature>
<sequence>MIRFFIIAGAGLALAGCSSAGLDRFGGRAGSLTPAPTAPVQSQSLTPLNPASNVAGNVQQNGGQPINNALGAEAGLQDQFTPNQQVATLNAPSNARSLSRTDLLGAWTLASGAEQCKLNVNLTSWSGGYRASTRGCQSSELQRVNAWNLNGNQVLLLAEDGSTMAQLYSSSAGRFDGQIQTDGRAVSFFR</sequence>
<dbReference type="GO" id="GO:0004866">
    <property type="term" value="F:endopeptidase inhibitor activity"/>
    <property type="evidence" value="ECO:0007669"/>
    <property type="project" value="InterPro"/>
</dbReference>